<organism evidence="2 3">
    <name type="scientific">Neurospora intermedia</name>
    <dbReference type="NCBI Taxonomy" id="5142"/>
    <lineage>
        <taxon>Eukaryota</taxon>
        <taxon>Fungi</taxon>
        <taxon>Dikarya</taxon>
        <taxon>Ascomycota</taxon>
        <taxon>Pezizomycotina</taxon>
        <taxon>Sordariomycetes</taxon>
        <taxon>Sordariomycetidae</taxon>
        <taxon>Sordariales</taxon>
        <taxon>Sordariaceae</taxon>
        <taxon>Neurospora</taxon>
    </lineage>
</organism>
<keyword evidence="1" id="KW-0732">Signal</keyword>
<evidence type="ECO:0000313" key="2">
    <source>
        <dbReference type="EMBL" id="KAL0465992.1"/>
    </source>
</evidence>
<dbReference type="EMBL" id="JAVLET010000014">
    <property type="protein sequence ID" value="KAL0465992.1"/>
    <property type="molecule type" value="Genomic_DNA"/>
</dbReference>
<proteinExistence type="predicted"/>
<gene>
    <name evidence="2" type="ORF">QR685DRAFT_536616</name>
</gene>
<sequence>MPAGLIPLACFELILPCLCNIHLEPAWLTCLVRCVLRGHDLHNELQGCPSAVSADRSRSSLCPVRSVGVPRAGGVLIAQSRILDGAVIQVPSVSNTRCLQQALLRRARASGRTVTVSRYWCTCKTS</sequence>
<comment type="caution">
    <text evidence="2">The sequence shown here is derived from an EMBL/GenBank/DDBJ whole genome shotgun (WGS) entry which is preliminary data.</text>
</comment>
<accession>A0ABR3D001</accession>
<reference evidence="2 3" key="1">
    <citation type="submission" date="2023-09" db="EMBL/GenBank/DDBJ databases">
        <title>Multi-omics analysis of a traditional fermented food reveals byproduct-associated fungal strains for waste-to-food upcycling.</title>
        <authorList>
            <consortium name="Lawrence Berkeley National Laboratory"/>
            <person name="Rekdal V.M."/>
            <person name="Villalobos-Escobedo J.M."/>
            <person name="Rodriguez-Valeron N."/>
            <person name="Garcia M.O."/>
            <person name="Vasquez D.P."/>
            <person name="Damayanti I."/>
            <person name="Sorensen P.M."/>
            <person name="Baidoo E.E."/>
            <person name="De Carvalho A.C."/>
            <person name="Riley R."/>
            <person name="Lipzen A."/>
            <person name="He G."/>
            <person name="Yan M."/>
            <person name="Haridas S."/>
            <person name="Daum C."/>
            <person name="Yoshinaga Y."/>
            <person name="Ng V."/>
            <person name="Grigoriev I.V."/>
            <person name="Munk R."/>
            <person name="Nuraida L."/>
            <person name="Wijaya C.H."/>
            <person name="Morales P.-C."/>
            <person name="Keasling J.D."/>
        </authorList>
    </citation>
    <scope>NUCLEOTIDE SEQUENCE [LARGE SCALE GENOMIC DNA]</scope>
    <source>
        <strain evidence="2 3">FGSC 2613</strain>
    </source>
</reference>
<dbReference type="Proteomes" id="UP001451303">
    <property type="component" value="Unassembled WGS sequence"/>
</dbReference>
<name>A0ABR3D001_NEUIN</name>
<protein>
    <recommendedName>
        <fullName evidence="4">Secreted protein</fullName>
    </recommendedName>
</protein>
<feature type="chain" id="PRO_5047089982" description="Secreted protein" evidence="1">
    <location>
        <begin position="20"/>
        <end position="126"/>
    </location>
</feature>
<keyword evidence="3" id="KW-1185">Reference proteome</keyword>
<evidence type="ECO:0000313" key="3">
    <source>
        <dbReference type="Proteomes" id="UP001451303"/>
    </source>
</evidence>
<evidence type="ECO:0008006" key="4">
    <source>
        <dbReference type="Google" id="ProtNLM"/>
    </source>
</evidence>
<evidence type="ECO:0000256" key="1">
    <source>
        <dbReference type="SAM" id="SignalP"/>
    </source>
</evidence>
<feature type="signal peptide" evidence="1">
    <location>
        <begin position="1"/>
        <end position="19"/>
    </location>
</feature>